<proteinExistence type="predicted"/>
<evidence type="ECO:0000313" key="1">
    <source>
        <dbReference type="EMBL" id="GER28244.1"/>
    </source>
</evidence>
<feature type="non-terminal residue" evidence="1">
    <location>
        <position position="108"/>
    </location>
</feature>
<organism evidence="1 2">
    <name type="scientific">Striga asiatica</name>
    <name type="common">Asiatic witchweed</name>
    <name type="synonym">Buchnera asiatica</name>
    <dbReference type="NCBI Taxonomy" id="4170"/>
    <lineage>
        <taxon>Eukaryota</taxon>
        <taxon>Viridiplantae</taxon>
        <taxon>Streptophyta</taxon>
        <taxon>Embryophyta</taxon>
        <taxon>Tracheophyta</taxon>
        <taxon>Spermatophyta</taxon>
        <taxon>Magnoliopsida</taxon>
        <taxon>eudicotyledons</taxon>
        <taxon>Gunneridae</taxon>
        <taxon>Pentapetalae</taxon>
        <taxon>asterids</taxon>
        <taxon>lamiids</taxon>
        <taxon>Lamiales</taxon>
        <taxon>Orobanchaceae</taxon>
        <taxon>Buchnereae</taxon>
        <taxon>Striga</taxon>
    </lineage>
</organism>
<dbReference type="AlphaFoldDB" id="A0A5A7P6R5"/>
<dbReference type="Proteomes" id="UP000325081">
    <property type="component" value="Unassembled WGS sequence"/>
</dbReference>
<comment type="caution">
    <text evidence="1">The sequence shown here is derived from an EMBL/GenBank/DDBJ whole genome shotgun (WGS) entry which is preliminary data.</text>
</comment>
<dbReference type="EMBL" id="BKCP01002336">
    <property type="protein sequence ID" value="GER28244.1"/>
    <property type="molecule type" value="Genomic_DNA"/>
</dbReference>
<name>A0A5A7P6R5_STRAF</name>
<protein>
    <submittedName>
        <fullName evidence="1">DCD (Development and Cell Death) domain protein</fullName>
    </submittedName>
</protein>
<gene>
    <name evidence="1" type="ORF">STAS_04027</name>
</gene>
<sequence>MFHLSRTLTAGVGVGLRTVRGTSFCLIQSLTERLIKSCRPLLFCPAILRNHQASLVHVIVRVLFSAPWSLTSVLASGGSCRSVNLLDFGGGCRPLWFSNLAMGVRWQA</sequence>
<accession>A0A5A7P6R5</accession>
<keyword evidence="2" id="KW-1185">Reference proteome</keyword>
<evidence type="ECO:0000313" key="2">
    <source>
        <dbReference type="Proteomes" id="UP000325081"/>
    </source>
</evidence>
<reference evidence="2" key="1">
    <citation type="journal article" date="2019" name="Curr. Biol.">
        <title>Genome Sequence of Striga asiatica Provides Insight into the Evolution of Plant Parasitism.</title>
        <authorList>
            <person name="Yoshida S."/>
            <person name="Kim S."/>
            <person name="Wafula E.K."/>
            <person name="Tanskanen J."/>
            <person name="Kim Y.M."/>
            <person name="Honaas L."/>
            <person name="Yang Z."/>
            <person name="Spallek T."/>
            <person name="Conn C.E."/>
            <person name="Ichihashi Y."/>
            <person name="Cheong K."/>
            <person name="Cui S."/>
            <person name="Der J.P."/>
            <person name="Gundlach H."/>
            <person name="Jiao Y."/>
            <person name="Hori C."/>
            <person name="Ishida J.K."/>
            <person name="Kasahara H."/>
            <person name="Kiba T."/>
            <person name="Kim M.S."/>
            <person name="Koo N."/>
            <person name="Laohavisit A."/>
            <person name="Lee Y.H."/>
            <person name="Lumba S."/>
            <person name="McCourt P."/>
            <person name="Mortimer J.C."/>
            <person name="Mutuku J.M."/>
            <person name="Nomura T."/>
            <person name="Sasaki-Sekimoto Y."/>
            <person name="Seto Y."/>
            <person name="Wang Y."/>
            <person name="Wakatake T."/>
            <person name="Sakakibara H."/>
            <person name="Demura T."/>
            <person name="Yamaguchi S."/>
            <person name="Yoneyama K."/>
            <person name="Manabe R.I."/>
            <person name="Nelson D.C."/>
            <person name="Schulman A.H."/>
            <person name="Timko M.P."/>
            <person name="dePamphilis C.W."/>
            <person name="Choi D."/>
            <person name="Shirasu K."/>
        </authorList>
    </citation>
    <scope>NUCLEOTIDE SEQUENCE [LARGE SCALE GENOMIC DNA]</scope>
    <source>
        <strain evidence="2">cv. UVA1</strain>
    </source>
</reference>